<feature type="region of interest" description="Disordered" evidence="1">
    <location>
        <begin position="161"/>
        <end position="187"/>
    </location>
</feature>
<protein>
    <submittedName>
        <fullName evidence="2">Uncharacterized protein</fullName>
    </submittedName>
</protein>
<feature type="region of interest" description="Disordered" evidence="1">
    <location>
        <begin position="1"/>
        <end position="46"/>
    </location>
</feature>
<feature type="compositionally biased region" description="Acidic residues" evidence="1">
    <location>
        <begin position="234"/>
        <end position="245"/>
    </location>
</feature>
<dbReference type="AlphaFoldDB" id="A0A9W7XQL7"/>
<reference evidence="2" key="1">
    <citation type="submission" date="2022-07" db="EMBL/GenBank/DDBJ databases">
        <title>Phylogenomic reconstructions and comparative analyses of Kickxellomycotina fungi.</title>
        <authorList>
            <person name="Reynolds N.K."/>
            <person name="Stajich J.E."/>
            <person name="Barry K."/>
            <person name="Grigoriev I.V."/>
            <person name="Crous P."/>
            <person name="Smith M.E."/>
        </authorList>
    </citation>
    <scope>NUCLEOTIDE SEQUENCE</scope>
    <source>
        <strain evidence="2">NBRC 32514</strain>
    </source>
</reference>
<dbReference type="Proteomes" id="UP001149813">
    <property type="component" value="Unassembled WGS sequence"/>
</dbReference>
<name>A0A9W7XQL7_9FUNG</name>
<evidence type="ECO:0000313" key="3">
    <source>
        <dbReference type="Proteomes" id="UP001149813"/>
    </source>
</evidence>
<evidence type="ECO:0000256" key="1">
    <source>
        <dbReference type="SAM" id="MobiDB-lite"/>
    </source>
</evidence>
<sequence>MSYVRDSRQIRKLSTRGNIASFTASNEQRHISGPPEEVTGARDVDSEHANASVGAAIDKHANASAGAASSTGKAGKHGLNSGTNQLLAKQGCDSTFKAPPFNAKRSSFSSDPNYVMLRVSTKVFEAHLKEFKVLESLLSNDDTAAALAKKVVTIDLTDVPSDDEMDVDDAKPRDTKPMLDVGKEPAKSNVDSAAIDALMAEDSSILAVFTENGADDVAPTGAPASPPSFHTDPIEEDIDMEDLFDEFVHGSDDPAPNALLDRDDDGNSNMEMEHTSNQQP</sequence>
<feature type="non-terminal residue" evidence="2">
    <location>
        <position position="280"/>
    </location>
</feature>
<proteinExistence type="predicted"/>
<feature type="compositionally biased region" description="Polar residues" evidence="1">
    <location>
        <begin position="267"/>
        <end position="280"/>
    </location>
</feature>
<feature type="compositionally biased region" description="Polar residues" evidence="1">
    <location>
        <begin position="15"/>
        <end position="26"/>
    </location>
</feature>
<dbReference type="EMBL" id="JANBOJ010000626">
    <property type="protein sequence ID" value="KAJ1718829.1"/>
    <property type="molecule type" value="Genomic_DNA"/>
</dbReference>
<evidence type="ECO:0000313" key="2">
    <source>
        <dbReference type="EMBL" id="KAJ1718829.1"/>
    </source>
</evidence>
<organism evidence="2 3">
    <name type="scientific">Coemansia erecta</name>
    <dbReference type="NCBI Taxonomy" id="147472"/>
    <lineage>
        <taxon>Eukaryota</taxon>
        <taxon>Fungi</taxon>
        <taxon>Fungi incertae sedis</taxon>
        <taxon>Zoopagomycota</taxon>
        <taxon>Kickxellomycotina</taxon>
        <taxon>Kickxellomycetes</taxon>
        <taxon>Kickxellales</taxon>
        <taxon>Kickxellaceae</taxon>
        <taxon>Coemansia</taxon>
    </lineage>
</organism>
<gene>
    <name evidence="2" type="ORF">LPJ53_006284</name>
</gene>
<feature type="compositionally biased region" description="Basic and acidic residues" evidence="1">
    <location>
        <begin position="168"/>
        <end position="186"/>
    </location>
</feature>
<feature type="region of interest" description="Disordered" evidence="1">
    <location>
        <begin position="214"/>
        <end position="280"/>
    </location>
</feature>
<keyword evidence="3" id="KW-1185">Reference proteome</keyword>
<accession>A0A9W7XQL7</accession>
<comment type="caution">
    <text evidence="2">The sequence shown here is derived from an EMBL/GenBank/DDBJ whole genome shotgun (WGS) entry which is preliminary data.</text>
</comment>